<dbReference type="EMBL" id="CP038228">
    <property type="protein sequence ID" value="QDI05058.1"/>
    <property type="molecule type" value="Genomic_DNA"/>
</dbReference>
<evidence type="ECO:0000313" key="3">
    <source>
        <dbReference type="Proteomes" id="UP000319349"/>
    </source>
</evidence>
<evidence type="ECO:0000256" key="1">
    <source>
        <dbReference type="SAM" id="MobiDB-lite"/>
    </source>
</evidence>
<gene>
    <name evidence="2" type="ORF">E4A48_16385</name>
</gene>
<organism evidence="2 3">
    <name type="scientific">Xanthomonas cerealis pv. cerealis</name>
    <dbReference type="NCBI Taxonomy" id="152263"/>
    <lineage>
        <taxon>Bacteria</taxon>
        <taxon>Pseudomonadati</taxon>
        <taxon>Pseudomonadota</taxon>
        <taxon>Gammaproteobacteria</taxon>
        <taxon>Lysobacterales</taxon>
        <taxon>Lysobacteraceae</taxon>
        <taxon>Xanthomonas</taxon>
        <taxon>Xanthomonas translucens group</taxon>
        <taxon>Xanthomonas cerealis</taxon>
    </lineage>
</organism>
<dbReference type="Proteomes" id="UP000319349">
    <property type="component" value="Chromosome"/>
</dbReference>
<accession>A0A514EG98</accession>
<feature type="compositionally biased region" description="Gly residues" evidence="1">
    <location>
        <begin position="14"/>
        <end position="33"/>
    </location>
</feature>
<reference evidence="2 3" key="1">
    <citation type="submission" date="2019-03" db="EMBL/GenBank/DDBJ databases">
        <title>Tal1 in Xanthomonas translucens pv. cerealis Contributes to Virulence in Bacterial Leaf Streak of Wheat.</title>
        <authorList>
            <person name="Shah S.M.A."/>
            <person name="Haq F."/>
            <person name="Ma W."/>
            <person name="Xu X."/>
            <person name="Wang S."/>
            <person name="Xu Z."/>
            <person name="Zou L."/>
            <person name="Zhu B."/>
            <person name="Chen G."/>
        </authorList>
    </citation>
    <scope>NUCLEOTIDE SEQUENCE [LARGE SCALE GENOMIC DNA]</scope>
    <source>
        <strain evidence="2 3">01</strain>
    </source>
</reference>
<dbReference type="AlphaFoldDB" id="A0A514EG98"/>
<keyword evidence="3" id="KW-1185">Reference proteome</keyword>
<protein>
    <submittedName>
        <fullName evidence="2">Uncharacterized protein</fullName>
    </submittedName>
</protein>
<evidence type="ECO:0000313" key="2">
    <source>
        <dbReference type="EMBL" id="QDI05058.1"/>
    </source>
</evidence>
<sequence length="64" mass="6807">MKLRVTGCRRGSGDRGPGTGDRGPGTGDRGPGTGDRRSVPEQEAWSSGSMKECRFSLNKKQPLS</sequence>
<name>A0A514EG98_9XANT</name>
<proteinExistence type="predicted"/>
<feature type="region of interest" description="Disordered" evidence="1">
    <location>
        <begin position="1"/>
        <end position="64"/>
    </location>
</feature>